<proteinExistence type="predicted"/>
<evidence type="ECO:0000256" key="1">
    <source>
        <dbReference type="SAM" id="MobiDB-lite"/>
    </source>
</evidence>
<gene>
    <name evidence="2" type="ORF">SAMN02745124_01659</name>
</gene>
<dbReference type="Proteomes" id="UP000184139">
    <property type="component" value="Unassembled WGS sequence"/>
</dbReference>
<dbReference type="EMBL" id="FQXS01000008">
    <property type="protein sequence ID" value="SHH74051.1"/>
    <property type="molecule type" value="Genomic_DNA"/>
</dbReference>
<dbReference type="RefSeq" id="WP_073375079.1">
    <property type="nucleotide sequence ID" value="NZ_FQXS01000008.1"/>
</dbReference>
<dbReference type="STRING" id="1121409.SAMN02745124_01659"/>
<evidence type="ECO:0000313" key="2">
    <source>
        <dbReference type="EMBL" id="SHH74051.1"/>
    </source>
</evidence>
<dbReference type="AlphaFoldDB" id="A0A1M5VFS8"/>
<evidence type="ECO:0000313" key="3">
    <source>
        <dbReference type="Proteomes" id="UP000184139"/>
    </source>
</evidence>
<organism evidence="2 3">
    <name type="scientific">Desulfofustis glycolicus DSM 9705</name>
    <dbReference type="NCBI Taxonomy" id="1121409"/>
    <lineage>
        <taxon>Bacteria</taxon>
        <taxon>Pseudomonadati</taxon>
        <taxon>Thermodesulfobacteriota</taxon>
        <taxon>Desulfobulbia</taxon>
        <taxon>Desulfobulbales</taxon>
        <taxon>Desulfocapsaceae</taxon>
        <taxon>Desulfofustis</taxon>
    </lineage>
</organism>
<feature type="region of interest" description="Disordered" evidence="1">
    <location>
        <begin position="24"/>
        <end position="45"/>
    </location>
</feature>
<name>A0A1M5VFS8_9BACT</name>
<accession>A0A1M5VFS8</accession>
<sequence length="70" mass="7962">MAEKEKKIAAALAAVNAYLHMEESEAAARLAPPETPPTPPVQQSFWSHSGRQEMMTMRRLIQMRTFTSFR</sequence>
<protein>
    <submittedName>
        <fullName evidence="2">Uncharacterized protein</fullName>
    </submittedName>
</protein>
<keyword evidence="3" id="KW-1185">Reference proteome</keyword>
<reference evidence="2 3" key="1">
    <citation type="submission" date="2016-11" db="EMBL/GenBank/DDBJ databases">
        <authorList>
            <person name="Jaros S."/>
            <person name="Januszkiewicz K."/>
            <person name="Wedrychowicz H."/>
        </authorList>
    </citation>
    <scope>NUCLEOTIDE SEQUENCE [LARGE SCALE GENOMIC DNA]</scope>
    <source>
        <strain evidence="2 3">DSM 9705</strain>
    </source>
</reference>